<name>A0ABR2J1L7_9EUKA</name>
<dbReference type="Pfam" id="PF13229">
    <property type="entry name" value="Beta_helix"/>
    <property type="match status" value="2"/>
</dbReference>
<keyword evidence="4" id="KW-0863">Zinc-finger</keyword>
<dbReference type="Gene3D" id="3.30.40.10">
    <property type="entry name" value="Zinc/RING finger domain, C3HC4 (zinc finger)"/>
    <property type="match status" value="2"/>
</dbReference>
<dbReference type="SUPFAM" id="SSF51126">
    <property type="entry name" value="Pectin lyase-like"/>
    <property type="match status" value="1"/>
</dbReference>
<dbReference type="InterPro" id="IPR001841">
    <property type="entry name" value="Znf_RING"/>
</dbReference>
<evidence type="ECO:0000313" key="7">
    <source>
        <dbReference type="Proteomes" id="UP001470230"/>
    </source>
</evidence>
<proteinExistence type="predicted"/>
<dbReference type="Pfam" id="PF13920">
    <property type="entry name" value="zf-C3HC4_3"/>
    <property type="match status" value="2"/>
</dbReference>
<dbReference type="EMBL" id="JAPFFF010000013">
    <property type="protein sequence ID" value="KAK8871656.1"/>
    <property type="molecule type" value="Genomic_DNA"/>
</dbReference>
<dbReference type="InterPro" id="IPR039448">
    <property type="entry name" value="Beta_helix"/>
</dbReference>
<dbReference type="SUPFAM" id="SSF57850">
    <property type="entry name" value="RING/U-box"/>
    <property type="match status" value="2"/>
</dbReference>
<dbReference type="InterPro" id="IPR012334">
    <property type="entry name" value="Pectin_lyas_fold"/>
</dbReference>
<sequence length="574" mass="63160">MSEIDFLSILNDTNSEKNEDTGEITITVPKLETEDEYHITTSCKITSNCNTVITSKLFKIKSPKVFLSSIEFDSAVLVESVESVSFDNCTVKNPAQTFNGTLTISDSGDVSLSHVTIIESGKIPGLYVTRNSFVNATNLHVHDLEATLVLCNLGSFLTITDSIIHHTPFNGFHISGQSYIEIRKCQIHDTGYPAIIANSSQCIFVENEIKNVEQTGIAVDSSQDFLIEKNKLSNITATAINASEKSSGIIKENEIFDTKGNGILISSSDVKVTENSIKNAGYPSIAVLGRSIATVTDNKIEGINLNGVCVRNAKDVTIENCEIKDVKEIGISVSDTENCIIKNNTIKNCKVAAIESYNNSKVFVNDNIMVNIGQFAFLVYTFGYMKAENNQISDVQNAMVNLLYKGSGDFVNNRFSNCQNQFESQTSSAFFFSGNGIFPAVTNDVKRANDSVVLVDSFNDSNLLCLKCKKNKRDCFIMDCGHKVFCKECAEKAKANNEACPLCRFPVKDISNLFAVSDDDICIICCDKKSDCLVLPCGHLGMCSSCLENWYSTKKCCPICRTEPSFYKKIINDM</sequence>
<feature type="domain" description="RING-type" evidence="5">
    <location>
        <begin position="522"/>
        <end position="561"/>
    </location>
</feature>
<keyword evidence="7" id="KW-1185">Reference proteome</keyword>
<dbReference type="PANTHER" id="PTHR22990:SF15">
    <property type="entry name" value="F-BOX ONLY PROTEIN 10"/>
    <property type="match status" value="1"/>
</dbReference>
<dbReference type="PANTHER" id="PTHR22990">
    <property type="entry name" value="F-BOX ONLY PROTEIN"/>
    <property type="match status" value="1"/>
</dbReference>
<keyword evidence="4" id="KW-0862">Zinc</keyword>
<keyword evidence="2" id="KW-0677">Repeat</keyword>
<reference evidence="6 7" key="1">
    <citation type="submission" date="2024-04" db="EMBL/GenBank/DDBJ databases">
        <title>Tritrichomonas musculus Genome.</title>
        <authorList>
            <person name="Alves-Ferreira E."/>
            <person name="Grigg M."/>
            <person name="Lorenzi H."/>
            <person name="Galac M."/>
        </authorList>
    </citation>
    <scope>NUCLEOTIDE SEQUENCE [LARGE SCALE GENOMIC DNA]</scope>
    <source>
        <strain evidence="6 7">EAF2021</strain>
    </source>
</reference>
<gene>
    <name evidence="6" type="ORF">M9Y10_007393</name>
</gene>
<dbReference type="NCBIfam" id="TIGR03804">
    <property type="entry name" value="para_beta_helix"/>
    <property type="match status" value="1"/>
</dbReference>
<evidence type="ECO:0000256" key="3">
    <source>
        <dbReference type="ARBA" id="ARBA00022786"/>
    </source>
</evidence>
<protein>
    <recommendedName>
        <fullName evidence="5">RING-type domain-containing protein</fullName>
    </recommendedName>
</protein>
<organism evidence="6 7">
    <name type="scientific">Tritrichomonas musculus</name>
    <dbReference type="NCBI Taxonomy" id="1915356"/>
    <lineage>
        <taxon>Eukaryota</taxon>
        <taxon>Metamonada</taxon>
        <taxon>Parabasalia</taxon>
        <taxon>Tritrichomonadida</taxon>
        <taxon>Tritrichomonadidae</taxon>
        <taxon>Tritrichomonas</taxon>
    </lineage>
</organism>
<comment type="caution">
    <text evidence="6">The sequence shown here is derived from an EMBL/GenBank/DDBJ whole genome shotgun (WGS) entry which is preliminary data.</text>
</comment>
<dbReference type="SMART" id="SM00710">
    <property type="entry name" value="PbH1"/>
    <property type="match status" value="11"/>
</dbReference>
<dbReference type="InterPro" id="IPR022441">
    <property type="entry name" value="Para_beta_helix_rpt-2"/>
</dbReference>
<dbReference type="InterPro" id="IPR011050">
    <property type="entry name" value="Pectin_lyase_fold/virulence"/>
</dbReference>
<evidence type="ECO:0000259" key="5">
    <source>
        <dbReference type="PROSITE" id="PS50089"/>
    </source>
</evidence>
<dbReference type="Proteomes" id="UP001470230">
    <property type="component" value="Unassembled WGS sequence"/>
</dbReference>
<accession>A0ABR2J1L7</accession>
<keyword evidence="4" id="KW-0479">Metal-binding</keyword>
<dbReference type="InterPro" id="IPR051550">
    <property type="entry name" value="SCF-Subunits/Alg-Epimerases"/>
</dbReference>
<comment type="pathway">
    <text evidence="1">Protein modification; protein ubiquitination.</text>
</comment>
<evidence type="ECO:0000256" key="1">
    <source>
        <dbReference type="ARBA" id="ARBA00004906"/>
    </source>
</evidence>
<evidence type="ECO:0000313" key="6">
    <source>
        <dbReference type="EMBL" id="KAK8871656.1"/>
    </source>
</evidence>
<feature type="domain" description="RING-type" evidence="5">
    <location>
        <begin position="465"/>
        <end position="504"/>
    </location>
</feature>
<evidence type="ECO:0000256" key="2">
    <source>
        <dbReference type="ARBA" id="ARBA00022737"/>
    </source>
</evidence>
<evidence type="ECO:0000256" key="4">
    <source>
        <dbReference type="PROSITE-ProRule" id="PRU00175"/>
    </source>
</evidence>
<dbReference type="PROSITE" id="PS50089">
    <property type="entry name" value="ZF_RING_2"/>
    <property type="match status" value="2"/>
</dbReference>
<keyword evidence="3" id="KW-0833">Ubl conjugation pathway</keyword>
<dbReference type="InterPro" id="IPR006626">
    <property type="entry name" value="PbH1"/>
</dbReference>
<dbReference type="SMART" id="SM00184">
    <property type="entry name" value="RING"/>
    <property type="match status" value="2"/>
</dbReference>
<dbReference type="InterPro" id="IPR013083">
    <property type="entry name" value="Znf_RING/FYVE/PHD"/>
</dbReference>
<dbReference type="Gene3D" id="2.160.20.10">
    <property type="entry name" value="Single-stranded right-handed beta-helix, Pectin lyase-like"/>
    <property type="match status" value="2"/>
</dbReference>